<gene>
    <name evidence="2" type="ORF">HGG64_02030</name>
</gene>
<dbReference type="RefSeq" id="WP_169580297.1">
    <property type="nucleotide sequence ID" value="NZ_CP051480.1"/>
</dbReference>
<accession>A0A858U075</accession>
<dbReference type="NCBIfam" id="NF045996">
    <property type="entry name" value="MAG0920_fam"/>
    <property type="match status" value="1"/>
</dbReference>
<evidence type="ECO:0000256" key="1">
    <source>
        <dbReference type="SAM" id="Phobius"/>
    </source>
</evidence>
<organism evidence="2 3">
    <name type="scientific">Mycoplasma phocoeninasale</name>
    <dbReference type="NCBI Taxonomy" id="2726117"/>
    <lineage>
        <taxon>Bacteria</taxon>
        <taxon>Bacillati</taxon>
        <taxon>Mycoplasmatota</taxon>
        <taxon>Mollicutes</taxon>
        <taxon>Mycoplasmataceae</taxon>
        <taxon>Mycoplasma</taxon>
    </lineage>
</organism>
<keyword evidence="3" id="KW-1185">Reference proteome</keyword>
<keyword evidence="1" id="KW-1133">Transmembrane helix</keyword>
<dbReference type="EMBL" id="CP051480">
    <property type="protein sequence ID" value="QJG66474.1"/>
    <property type="molecule type" value="Genomic_DNA"/>
</dbReference>
<feature type="transmembrane region" description="Helical" evidence="1">
    <location>
        <begin position="108"/>
        <end position="128"/>
    </location>
</feature>
<evidence type="ECO:0000313" key="2">
    <source>
        <dbReference type="EMBL" id="QJG66474.1"/>
    </source>
</evidence>
<name>A0A858U075_9MOLU</name>
<feature type="transmembrane region" description="Helical" evidence="1">
    <location>
        <begin position="74"/>
        <end position="96"/>
    </location>
</feature>
<dbReference type="AlphaFoldDB" id="A0A858U075"/>
<feature type="transmembrane region" description="Helical" evidence="1">
    <location>
        <begin position="16"/>
        <end position="37"/>
    </location>
</feature>
<evidence type="ECO:0000313" key="3">
    <source>
        <dbReference type="Proteomes" id="UP000501728"/>
    </source>
</evidence>
<protein>
    <submittedName>
        <fullName evidence="2">Uncharacterized protein</fullName>
    </submittedName>
</protein>
<proteinExistence type="predicted"/>
<keyword evidence="1" id="KW-0812">Transmembrane</keyword>
<sequence length="253" mass="29859">MDLDSTSEFEFKFTPILISLIVILLFNIIALIIHILLRNWKDFVFKKGVSELFLSNNVAINNTFFDTFNKKFNVIFITWTSFLSVLITIFVSLIIFLSTKAETFRNTVLFSLFIILGISLCIFPWIYLSKILPVKKEFKIWKAKNQGLQGASLFEDLVVERNDIILRIFSQNYLEKSTTFGMFNVKLRSKFENWRKSILKSKGNADNEFYYFLIFNYRSVSINGSYFKIQDYAYIFQNRKQLFNLSQNSKQLK</sequence>
<dbReference type="Proteomes" id="UP000501728">
    <property type="component" value="Chromosome"/>
</dbReference>
<reference evidence="2 3" key="1">
    <citation type="submission" date="2020-04" db="EMBL/GenBank/DDBJ databases">
        <title>Novel Mycoplasma species detected in Phocoena phocoena (harbor porpoise) from the USA.</title>
        <authorList>
            <person name="Volokhov D.V."/>
        </authorList>
    </citation>
    <scope>NUCLEOTIDE SEQUENCE [LARGE SCALE GENOMIC DNA]</scope>
    <source>
        <strain evidence="2 3">C264-NAS</strain>
    </source>
</reference>
<keyword evidence="1" id="KW-0472">Membrane</keyword>
<dbReference type="KEGG" id="mphn:HGG64_02030"/>